<gene>
    <name evidence="1" type="ORF">D2962_13415</name>
</gene>
<dbReference type="AlphaFoldDB" id="A0A3G2R7Q3"/>
<dbReference type="RefSeq" id="WP_122015271.1">
    <property type="nucleotide sequence ID" value="NZ_CP033169.1"/>
</dbReference>
<name>A0A3G2R7Q3_9FIRM</name>
<keyword evidence="2" id="KW-1185">Reference proteome</keyword>
<evidence type="ECO:0000313" key="2">
    <source>
        <dbReference type="Proteomes" id="UP000280960"/>
    </source>
</evidence>
<dbReference type="Proteomes" id="UP000280960">
    <property type="component" value="Chromosome"/>
</dbReference>
<protein>
    <submittedName>
        <fullName evidence="1">Uncharacterized protein</fullName>
    </submittedName>
</protein>
<proteinExistence type="predicted"/>
<dbReference type="EMBL" id="CP033169">
    <property type="protein sequence ID" value="AYO31461.1"/>
    <property type="molecule type" value="Genomic_DNA"/>
</dbReference>
<evidence type="ECO:0000313" key="1">
    <source>
        <dbReference type="EMBL" id="AYO31461.1"/>
    </source>
</evidence>
<accession>A0A3G2R7Q3</accession>
<organism evidence="1 2">
    <name type="scientific">Biomaibacter acetigenes</name>
    <dbReference type="NCBI Taxonomy" id="2316383"/>
    <lineage>
        <taxon>Bacteria</taxon>
        <taxon>Bacillati</taxon>
        <taxon>Bacillota</taxon>
        <taxon>Clostridia</taxon>
        <taxon>Thermosediminibacterales</taxon>
        <taxon>Tepidanaerobacteraceae</taxon>
        <taxon>Biomaibacter</taxon>
    </lineage>
</organism>
<sequence>MVIEDMLELGVAAILPVYEGGNVTRLIASDGTEMTDSRTCRTVLKSFARMYGIDLPATREFYGRAINKRHAVPIPFGANMILMPVKIREKPLGENDGTFGYVNFREVQQIDDAGDRSSCIVLRCGKTVNTLASRTTVLEYMKNARLVESLYLNRHFHGVPAGCKVAVSDAAAVKEASFYSPLRQEKDLLREGREDLRFLQEGGFLQENPQDHDDLLRIYLLELLVKALLQRKNDKDFT</sequence>
<dbReference type="KEGG" id="bacg:D2962_13415"/>
<reference evidence="1 2" key="1">
    <citation type="submission" date="2018-10" db="EMBL/GenBank/DDBJ databases">
        <authorList>
            <person name="Zhang X."/>
        </authorList>
    </citation>
    <scope>NUCLEOTIDE SEQUENCE [LARGE SCALE GENOMIC DNA]</scope>
    <source>
        <strain evidence="1 2">SK-G1</strain>
    </source>
</reference>